<evidence type="ECO:0000313" key="2">
    <source>
        <dbReference type="EMBL" id="KFC23716.1"/>
    </source>
</evidence>
<keyword evidence="1" id="KW-0812">Transmembrane</keyword>
<feature type="transmembrane region" description="Helical" evidence="1">
    <location>
        <begin position="157"/>
        <end position="179"/>
    </location>
</feature>
<name>A0A085BMM1_9FLAO</name>
<accession>A0A085BMM1</accession>
<evidence type="ECO:0008006" key="4">
    <source>
        <dbReference type="Google" id="ProtNLM"/>
    </source>
</evidence>
<dbReference type="AlphaFoldDB" id="A0A085BMM1"/>
<dbReference type="EMBL" id="JPLY01000001">
    <property type="protein sequence ID" value="KFC23716.1"/>
    <property type="molecule type" value="Genomic_DNA"/>
</dbReference>
<feature type="transmembrane region" description="Helical" evidence="1">
    <location>
        <begin position="200"/>
        <end position="228"/>
    </location>
</feature>
<proteinExistence type="predicted"/>
<sequence>MENFNELETVGKVPNRDSGSVLSHAFELYKGILLYPIVAGVIIFVIVSILFSLTGLWGIFMEMGQNSQGMGSYDTEAYEELYRGTPFLSFMGSFSLVNILVFSPLVVGTIYIAHKKNLNQHIEFSDLFIGYRQNFLNIVLYGLIFSIAVIICTNLCYVPAVFVMPFLFLGYPFLLFQNLSAIEALKKSFDVVKNNYGDILLINLLAYLCSSLGFLACCIGIIVTYMFYYSTMYSAYCAYVALPRQLEQN</sequence>
<evidence type="ECO:0000313" key="3">
    <source>
        <dbReference type="Proteomes" id="UP000028623"/>
    </source>
</evidence>
<organism evidence="2 3">
    <name type="scientific">Epilithonimonas lactis</name>
    <dbReference type="NCBI Taxonomy" id="421072"/>
    <lineage>
        <taxon>Bacteria</taxon>
        <taxon>Pseudomonadati</taxon>
        <taxon>Bacteroidota</taxon>
        <taxon>Flavobacteriia</taxon>
        <taxon>Flavobacteriales</taxon>
        <taxon>Weeksellaceae</taxon>
        <taxon>Chryseobacterium group</taxon>
        <taxon>Epilithonimonas</taxon>
    </lineage>
</organism>
<dbReference type="OrthoDB" id="1436627at2"/>
<keyword evidence="3" id="KW-1185">Reference proteome</keyword>
<keyword evidence="1" id="KW-1133">Transmembrane helix</keyword>
<evidence type="ECO:0000256" key="1">
    <source>
        <dbReference type="SAM" id="Phobius"/>
    </source>
</evidence>
<feature type="transmembrane region" description="Helical" evidence="1">
    <location>
        <begin position="134"/>
        <end position="151"/>
    </location>
</feature>
<comment type="caution">
    <text evidence="2">The sequence shown here is derived from an EMBL/GenBank/DDBJ whole genome shotgun (WGS) entry which is preliminary data.</text>
</comment>
<dbReference type="Proteomes" id="UP000028623">
    <property type="component" value="Unassembled WGS sequence"/>
</dbReference>
<dbReference type="RefSeq" id="WP_034973703.1">
    <property type="nucleotide sequence ID" value="NZ_FOFI01000002.1"/>
</dbReference>
<dbReference type="eggNOG" id="COG5473">
    <property type="taxonomic scope" value="Bacteria"/>
</dbReference>
<feature type="transmembrane region" description="Helical" evidence="1">
    <location>
        <begin position="87"/>
        <end position="113"/>
    </location>
</feature>
<feature type="transmembrane region" description="Helical" evidence="1">
    <location>
        <begin position="32"/>
        <end position="60"/>
    </location>
</feature>
<dbReference type="STRING" id="421072.SAMN04488097_1743"/>
<reference evidence="2 3" key="1">
    <citation type="submission" date="2014-07" db="EMBL/GenBank/DDBJ databases">
        <title>Epilithonimonas lactis LMG 22401 Genome.</title>
        <authorList>
            <person name="Pipes S.E."/>
            <person name="Stropko S.J."/>
        </authorList>
    </citation>
    <scope>NUCLEOTIDE SEQUENCE [LARGE SCALE GENOMIC DNA]</scope>
    <source>
        <strain evidence="2 3">LMG 24401</strain>
    </source>
</reference>
<keyword evidence="1" id="KW-0472">Membrane</keyword>
<gene>
    <name evidence="2" type="ORF">IO89_03880</name>
</gene>
<protein>
    <recommendedName>
        <fullName evidence="4">Beta-carotene 15,15'-monooxygenase</fullName>
    </recommendedName>
</protein>